<dbReference type="EC" id="1.3.1.104" evidence="11"/>
<sequence length="355" mass="39098">MAESLVFTYGAPNPIDGIQLVTQPIPTYGPEEVVVEFLAAPVNPLDFLVIHGKYPIKPKSTITGQDGEQWAIPGSDGAARIIQIGSAVRNLAVEDLVILRAHCKGTWRTHAVFTEEDLIRIPATVKPHLASILRMGIAPAYFLLREYHNLEPGDWIIQNAATGTISHFVSQLAPLYGIKVISVIRNRSTADELERTKRSLRSHGASLVFTEEELRTTDALTGKRIVLAIDSVSDDSLARNMAASLIPGGTLVTAGFLGTAESHEGNLRQFLWQRNITLKSFRLSDCLGRRTPPQQVALFEWFAELLAHGTLKAPALEFVPWKRGAKGLQKSLFDPIQRAYDNEAIGGRKTVFVFE</sequence>
<organism evidence="14 15">
    <name type="scientific">Penicillium camemberti (strain FM 013)</name>
    <dbReference type="NCBI Taxonomy" id="1429867"/>
    <lineage>
        <taxon>Eukaryota</taxon>
        <taxon>Fungi</taxon>
        <taxon>Dikarya</taxon>
        <taxon>Ascomycota</taxon>
        <taxon>Pezizomycotina</taxon>
        <taxon>Eurotiomycetes</taxon>
        <taxon>Eurotiomycetidae</taxon>
        <taxon>Eurotiales</taxon>
        <taxon>Aspergillaceae</taxon>
        <taxon>Penicillium</taxon>
    </lineage>
</organism>
<evidence type="ECO:0000256" key="11">
    <source>
        <dbReference type="ARBA" id="ARBA00038963"/>
    </source>
</evidence>
<evidence type="ECO:0000256" key="5">
    <source>
        <dbReference type="ARBA" id="ARBA00022857"/>
    </source>
</evidence>
<dbReference type="InterPro" id="IPR051034">
    <property type="entry name" value="Mito_Enoyl-ACP_Reductase"/>
</dbReference>
<evidence type="ECO:0000256" key="6">
    <source>
        <dbReference type="ARBA" id="ARBA00022946"/>
    </source>
</evidence>
<protein>
    <recommendedName>
        <fullName evidence="11">enoyl-[acyl-carrier-protein] reductase</fullName>
        <ecNumber evidence="11">1.3.1.104</ecNumber>
    </recommendedName>
</protein>
<comment type="subcellular location">
    <subcellularLocation>
        <location evidence="1">Mitochondrion</location>
    </subcellularLocation>
</comment>
<evidence type="ECO:0000256" key="3">
    <source>
        <dbReference type="ARBA" id="ARBA00022516"/>
    </source>
</evidence>
<comment type="similarity">
    <text evidence="2">Belongs to the zinc-containing alcohol dehydrogenase family. Quinone oxidoreductase subfamily.</text>
</comment>
<dbReference type="InterPro" id="IPR011032">
    <property type="entry name" value="GroES-like_sf"/>
</dbReference>
<dbReference type="InterPro" id="IPR036291">
    <property type="entry name" value="NAD(P)-bd_dom_sf"/>
</dbReference>
<keyword evidence="7" id="KW-0560">Oxidoreductase</keyword>
<evidence type="ECO:0000256" key="9">
    <source>
        <dbReference type="ARBA" id="ARBA00023128"/>
    </source>
</evidence>
<evidence type="ECO:0000256" key="1">
    <source>
        <dbReference type="ARBA" id="ARBA00004173"/>
    </source>
</evidence>
<dbReference type="GO" id="GO:0141148">
    <property type="term" value="F:enoyl-[acyl-carrier-protein] reductase (NADPH) activity"/>
    <property type="evidence" value="ECO:0007669"/>
    <property type="project" value="UniProtKB-EC"/>
</dbReference>
<keyword evidence="10" id="KW-0275">Fatty acid biosynthesis</keyword>
<dbReference type="STRING" id="1429867.A0A0G4PCN3"/>
<gene>
    <name evidence="14" type="ORF">PCAMFM013_S011g000047</name>
</gene>
<dbReference type="Proteomes" id="UP000053732">
    <property type="component" value="Unassembled WGS sequence"/>
</dbReference>
<dbReference type="Pfam" id="PF08240">
    <property type="entry name" value="ADH_N"/>
    <property type="match status" value="1"/>
</dbReference>
<evidence type="ECO:0000256" key="2">
    <source>
        <dbReference type="ARBA" id="ARBA00010371"/>
    </source>
</evidence>
<dbReference type="Gene3D" id="3.40.50.720">
    <property type="entry name" value="NAD(P)-binding Rossmann-like Domain"/>
    <property type="match status" value="1"/>
</dbReference>
<keyword evidence="3" id="KW-0444">Lipid biosynthesis</keyword>
<dbReference type="InterPro" id="IPR013154">
    <property type="entry name" value="ADH-like_N"/>
</dbReference>
<evidence type="ECO:0000256" key="12">
    <source>
        <dbReference type="ARBA" id="ARBA00048843"/>
    </source>
</evidence>
<accession>A0A0G4PCN3</accession>
<dbReference type="GO" id="GO:0005739">
    <property type="term" value="C:mitochondrion"/>
    <property type="evidence" value="ECO:0007669"/>
    <property type="project" value="UniProtKB-SubCell"/>
</dbReference>
<keyword evidence="8" id="KW-0443">Lipid metabolism</keyword>
<dbReference type="SUPFAM" id="SSF51735">
    <property type="entry name" value="NAD(P)-binding Rossmann-fold domains"/>
    <property type="match status" value="1"/>
</dbReference>
<dbReference type="EMBL" id="HG793144">
    <property type="protein sequence ID" value="CRL24053.1"/>
    <property type="molecule type" value="Genomic_DNA"/>
</dbReference>
<evidence type="ECO:0000313" key="14">
    <source>
        <dbReference type="EMBL" id="CRL24053.1"/>
    </source>
</evidence>
<evidence type="ECO:0000256" key="10">
    <source>
        <dbReference type="ARBA" id="ARBA00023160"/>
    </source>
</evidence>
<evidence type="ECO:0000256" key="7">
    <source>
        <dbReference type="ARBA" id="ARBA00023002"/>
    </source>
</evidence>
<evidence type="ECO:0000256" key="8">
    <source>
        <dbReference type="ARBA" id="ARBA00023098"/>
    </source>
</evidence>
<dbReference type="PANTHER" id="PTHR43981:SF2">
    <property type="entry name" value="ENOYL-[ACYL-CARRIER-PROTEIN] REDUCTASE, MITOCHONDRIAL"/>
    <property type="match status" value="1"/>
</dbReference>
<reference evidence="14 15" key="1">
    <citation type="journal article" date="2014" name="Nat. Commun.">
        <title>Multiple recent horizontal transfers of a large genomic region in cheese making fungi.</title>
        <authorList>
            <person name="Cheeseman K."/>
            <person name="Ropars J."/>
            <person name="Renault P."/>
            <person name="Dupont J."/>
            <person name="Gouzy J."/>
            <person name="Branca A."/>
            <person name="Abraham A.L."/>
            <person name="Ceppi M."/>
            <person name="Conseiller E."/>
            <person name="Debuchy R."/>
            <person name="Malagnac F."/>
            <person name="Goarin A."/>
            <person name="Silar P."/>
            <person name="Lacoste S."/>
            <person name="Sallet E."/>
            <person name="Bensimon A."/>
            <person name="Giraud T."/>
            <person name="Brygoo Y."/>
        </authorList>
    </citation>
    <scope>NUCLEOTIDE SEQUENCE [LARGE SCALE GENOMIC DNA]</scope>
    <source>
        <strain evidence="15">FM 013</strain>
    </source>
</reference>
<dbReference type="CDD" id="cd08290">
    <property type="entry name" value="ETR"/>
    <property type="match status" value="1"/>
</dbReference>
<keyword evidence="5" id="KW-0521">NADP</keyword>
<keyword evidence="4" id="KW-0276">Fatty acid metabolism</keyword>
<keyword evidence="15" id="KW-1185">Reference proteome</keyword>
<proteinExistence type="inferred from homology"/>
<dbReference type="Gene3D" id="3.90.180.10">
    <property type="entry name" value="Medium-chain alcohol dehydrogenases, catalytic domain"/>
    <property type="match status" value="1"/>
</dbReference>
<evidence type="ECO:0000259" key="13">
    <source>
        <dbReference type="SMART" id="SM00829"/>
    </source>
</evidence>
<keyword evidence="6" id="KW-0809">Transit peptide</keyword>
<evidence type="ECO:0000256" key="4">
    <source>
        <dbReference type="ARBA" id="ARBA00022832"/>
    </source>
</evidence>
<dbReference type="InterPro" id="IPR020843">
    <property type="entry name" value="ER"/>
</dbReference>
<dbReference type="PANTHER" id="PTHR43981">
    <property type="entry name" value="ENOYL-[ACYL-CARRIER-PROTEIN] REDUCTASE, MITOCHONDRIAL"/>
    <property type="match status" value="1"/>
</dbReference>
<keyword evidence="9" id="KW-0496">Mitochondrion</keyword>
<dbReference type="AlphaFoldDB" id="A0A0G4PCN3"/>
<evidence type="ECO:0000313" key="15">
    <source>
        <dbReference type="Proteomes" id="UP000053732"/>
    </source>
</evidence>
<dbReference type="GO" id="GO:0006633">
    <property type="term" value="P:fatty acid biosynthetic process"/>
    <property type="evidence" value="ECO:0007669"/>
    <property type="project" value="UniProtKB-KW"/>
</dbReference>
<feature type="domain" description="Enoyl reductase (ER)" evidence="13">
    <location>
        <begin position="13"/>
        <end position="354"/>
    </location>
</feature>
<name>A0A0G4PCN3_PENC3</name>
<dbReference type="SMART" id="SM00829">
    <property type="entry name" value="PKS_ER"/>
    <property type="match status" value="1"/>
</dbReference>
<comment type="catalytic activity">
    <reaction evidence="12">
        <text>a 2,3-saturated acyl-[ACP] + NADP(+) = a (2E)-enoyl-[ACP] + NADPH + H(+)</text>
        <dbReference type="Rhea" id="RHEA:22564"/>
        <dbReference type="Rhea" id="RHEA-COMP:9925"/>
        <dbReference type="Rhea" id="RHEA-COMP:9926"/>
        <dbReference type="ChEBI" id="CHEBI:15378"/>
        <dbReference type="ChEBI" id="CHEBI:57783"/>
        <dbReference type="ChEBI" id="CHEBI:58349"/>
        <dbReference type="ChEBI" id="CHEBI:78784"/>
        <dbReference type="ChEBI" id="CHEBI:78785"/>
        <dbReference type="EC" id="1.3.1.104"/>
    </reaction>
</comment>
<dbReference type="SUPFAM" id="SSF50129">
    <property type="entry name" value="GroES-like"/>
    <property type="match status" value="1"/>
</dbReference>